<reference evidence="8 9" key="1">
    <citation type="submission" date="2019-03" db="EMBL/GenBank/DDBJ databases">
        <title>Genome sequence of Thiobacillaceae bacterium LSR1, a sulfur-oxidizing bacterium isolated from freshwater sediment.</title>
        <authorList>
            <person name="Li S."/>
        </authorList>
    </citation>
    <scope>NUCLEOTIDE SEQUENCE [LARGE SCALE GENOMIC DNA]</scope>
    <source>
        <strain evidence="8 9">LSR1</strain>
    </source>
</reference>
<dbReference type="GO" id="GO:0008270">
    <property type="term" value="F:zinc ion binding"/>
    <property type="evidence" value="ECO:0007669"/>
    <property type="project" value="InterPro"/>
</dbReference>
<organism evidence="8 9">
    <name type="scientific">Parasulfuritortus cantonensis</name>
    <dbReference type="NCBI Taxonomy" id="2528202"/>
    <lineage>
        <taxon>Bacteria</taxon>
        <taxon>Pseudomonadati</taxon>
        <taxon>Pseudomonadota</taxon>
        <taxon>Betaproteobacteria</taxon>
        <taxon>Nitrosomonadales</taxon>
        <taxon>Thiobacillaceae</taxon>
        <taxon>Parasulfuritortus</taxon>
    </lineage>
</organism>
<evidence type="ECO:0000256" key="3">
    <source>
        <dbReference type="ARBA" id="ARBA00022723"/>
    </source>
</evidence>
<protein>
    <recommendedName>
        <fullName evidence="2">carbonic anhydrase</fullName>
        <ecNumber evidence="2">4.2.1.1</ecNumber>
    </recommendedName>
</protein>
<dbReference type="PANTHER" id="PTHR11002:SF76">
    <property type="entry name" value="CARBONIC ANHYDRASE"/>
    <property type="match status" value="1"/>
</dbReference>
<dbReference type="GO" id="GO:0004089">
    <property type="term" value="F:carbonate dehydratase activity"/>
    <property type="evidence" value="ECO:0007669"/>
    <property type="project" value="UniProtKB-EC"/>
</dbReference>
<evidence type="ECO:0000256" key="5">
    <source>
        <dbReference type="ARBA" id="ARBA00023239"/>
    </source>
</evidence>
<dbReference type="AlphaFoldDB" id="A0A4R1B6T0"/>
<dbReference type="SUPFAM" id="SSF53056">
    <property type="entry name" value="beta-carbonic anhydrase, cab"/>
    <property type="match status" value="1"/>
</dbReference>
<feature type="binding site" evidence="7">
    <location>
        <position position="137"/>
    </location>
    <ligand>
        <name>Zn(2+)</name>
        <dbReference type="ChEBI" id="CHEBI:29105"/>
    </ligand>
</feature>
<dbReference type="Gene3D" id="3.40.1050.10">
    <property type="entry name" value="Carbonic anhydrase"/>
    <property type="match status" value="1"/>
</dbReference>
<dbReference type="OrthoDB" id="9797527at2"/>
<dbReference type="Pfam" id="PF00484">
    <property type="entry name" value="Pro_CA"/>
    <property type="match status" value="1"/>
</dbReference>
<evidence type="ECO:0000256" key="4">
    <source>
        <dbReference type="ARBA" id="ARBA00022833"/>
    </source>
</evidence>
<evidence type="ECO:0000256" key="1">
    <source>
        <dbReference type="ARBA" id="ARBA00006217"/>
    </source>
</evidence>
<comment type="catalytic activity">
    <reaction evidence="6">
        <text>hydrogencarbonate + H(+) = CO2 + H2O</text>
        <dbReference type="Rhea" id="RHEA:10748"/>
        <dbReference type="ChEBI" id="CHEBI:15377"/>
        <dbReference type="ChEBI" id="CHEBI:15378"/>
        <dbReference type="ChEBI" id="CHEBI:16526"/>
        <dbReference type="ChEBI" id="CHEBI:17544"/>
        <dbReference type="EC" id="4.2.1.1"/>
    </reaction>
</comment>
<dbReference type="PANTHER" id="PTHR11002">
    <property type="entry name" value="CARBONIC ANHYDRASE"/>
    <property type="match status" value="1"/>
</dbReference>
<dbReference type="InterPro" id="IPR001765">
    <property type="entry name" value="Carbonic_anhydrase"/>
</dbReference>
<gene>
    <name evidence="8" type="ORF">EZJ19_14490</name>
</gene>
<sequence>MLAAPAWAVDMSGVDAADKERIRAIVKEVLREYAASLGDRQADPAAKEVLRNIVRDNRNFMRKNGPDHFAPFVDGQHPRATVITCSDSRVHMQALDATPDGDLFVIRNIGNQIATAEGSVEYGVHHLHTPLLLIVGHSACGAIKAAAGDYGQESGPIRNELDTIQIPKGDPGMSSIALNVNNQVRRAMAKWEEEVIVGKLTVVGAVYDFRNDLKRGQGKLVIINVNGETDPAKIAALDLVQGLDGPDGKARKPATHH</sequence>
<feature type="binding site" evidence="7">
    <location>
        <position position="85"/>
    </location>
    <ligand>
        <name>Zn(2+)</name>
        <dbReference type="ChEBI" id="CHEBI:29105"/>
    </ligand>
</feature>
<evidence type="ECO:0000256" key="7">
    <source>
        <dbReference type="PIRSR" id="PIRSR601765-1"/>
    </source>
</evidence>
<feature type="binding site" evidence="7">
    <location>
        <position position="87"/>
    </location>
    <ligand>
        <name>Zn(2+)</name>
        <dbReference type="ChEBI" id="CHEBI:29105"/>
    </ligand>
</feature>
<evidence type="ECO:0000313" key="9">
    <source>
        <dbReference type="Proteomes" id="UP000295443"/>
    </source>
</evidence>
<evidence type="ECO:0000313" key="8">
    <source>
        <dbReference type="EMBL" id="TCJ11725.1"/>
    </source>
</evidence>
<dbReference type="EC" id="4.2.1.1" evidence="2"/>
<dbReference type="InterPro" id="IPR036874">
    <property type="entry name" value="Carbonic_anhydrase_sf"/>
</dbReference>
<comment type="caution">
    <text evidence="8">The sequence shown here is derived from an EMBL/GenBank/DDBJ whole genome shotgun (WGS) entry which is preliminary data.</text>
</comment>
<accession>A0A4R1B6T0</accession>
<proteinExistence type="inferred from homology"/>
<keyword evidence="5" id="KW-0456">Lyase</keyword>
<feature type="binding site" evidence="7">
    <location>
        <position position="140"/>
    </location>
    <ligand>
        <name>Zn(2+)</name>
        <dbReference type="ChEBI" id="CHEBI:29105"/>
    </ligand>
</feature>
<comment type="cofactor">
    <cofactor evidence="7">
        <name>Zn(2+)</name>
        <dbReference type="ChEBI" id="CHEBI:29105"/>
    </cofactor>
    <text evidence="7">Binds 1 zinc ion per subunit.</text>
</comment>
<dbReference type="EMBL" id="SJZB01000050">
    <property type="protein sequence ID" value="TCJ11725.1"/>
    <property type="molecule type" value="Genomic_DNA"/>
</dbReference>
<keyword evidence="3 7" id="KW-0479">Metal-binding</keyword>
<keyword evidence="9" id="KW-1185">Reference proteome</keyword>
<evidence type="ECO:0000256" key="2">
    <source>
        <dbReference type="ARBA" id="ARBA00012925"/>
    </source>
</evidence>
<comment type="similarity">
    <text evidence="1">Belongs to the beta-class carbonic anhydrase family.</text>
</comment>
<dbReference type="SMART" id="SM00947">
    <property type="entry name" value="Pro_CA"/>
    <property type="match status" value="1"/>
</dbReference>
<name>A0A4R1B6T0_9PROT</name>
<evidence type="ECO:0000256" key="6">
    <source>
        <dbReference type="ARBA" id="ARBA00048348"/>
    </source>
</evidence>
<dbReference type="Proteomes" id="UP000295443">
    <property type="component" value="Unassembled WGS sequence"/>
</dbReference>
<keyword evidence="4 7" id="KW-0862">Zinc</keyword>